<dbReference type="InterPro" id="IPR028116">
    <property type="entry name" value="Cis-CaaD-like"/>
</dbReference>
<evidence type="ECO:0000259" key="1">
    <source>
        <dbReference type="Pfam" id="PF14832"/>
    </source>
</evidence>
<feature type="domain" description="Tautomerase cis-CaaD-like" evidence="1">
    <location>
        <begin position="1"/>
        <end position="148"/>
    </location>
</feature>
<evidence type="ECO:0000313" key="2">
    <source>
        <dbReference type="EMBL" id="KAJ9610717.1"/>
    </source>
</evidence>
<dbReference type="Gene3D" id="3.30.429.10">
    <property type="entry name" value="Macrophage Migration Inhibitory Factor"/>
    <property type="match status" value="1"/>
</dbReference>
<comment type="caution">
    <text evidence="2">The sequence shown here is derived from an EMBL/GenBank/DDBJ whole genome shotgun (WGS) entry which is preliminary data.</text>
</comment>
<dbReference type="InterPro" id="IPR014347">
    <property type="entry name" value="Tautomerase/MIF_sf"/>
</dbReference>
<proteinExistence type="predicted"/>
<evidence type="ECO:0000313" key="3">
    <source>
        <dbReference type="Proteomes" id="UP001172673"/>
    </source>
</evidence>
<dbReference type="AlphaFoldDB" id="A0AA38XCB1"/>
<protein>
    <recommendedName>
        <fullName evidence="1">Tautomerase cis-CaaD-like domain-containing protein</fullName>
    </recommendedName>
</protein>
<organism evidence="2 3">
    <name type="scientific">Cladophialophora chaetospira</name>
    <dbReference type="NCBI Taxonomy" id="386627"/>
    <lineage>
        <taxon>Eukaryota</taxon>
        <taxon>Fungi</taxon>
        <taxon>Dikarya</taxon>
        <taxon>Ascomycota</taxon>
        <taxon>Pezizomycotina</taxon>
        <taxon>Eurotiomycetes</taxon>
        <taxon>Chaetothyriomycetidae</taxon>
        <taxon>Chaetothyriales</taxon>
        <taxon>Herpotrichiellaceae</taxon>
        <taxon>Cladophialophora</taxon>
    </lineage>
</organism>
<keyword evidence="3" id="KW-1185">Reference proteome</keyword>
<sequence>MPLWRIFSNPKTFSPAQRSGLAKAITALYVSRGLPAFYVNVLFIDLPDNDGASPSCFVGGEPNPNFVRIVVEQIARTMPSPDTEEGRKRRAGWMDMINETVKTWIIDRSELDWELHIYETPRDLWRVQGLDAPPDGSKSAQLWFDQNKPVPYDVANP</sequence>
<dbReference type="Pfam" id="PF14832">
    <property type="entry name" value="Tautomerase_3"/>
    <property type="match status" value="1"/>
</dbReference>
<accession>A0AA38XCB1</accession>
<reference evidence="2" key="1">
    <citation type="submission" date="2022-10" db="EMBL/GenBank/DDBJ databases">
        <title>Culturing micro-colonial fungi from biological soil crusts in the Mojave desert and describing Neophaeococcomyces mojavensis, and introducing the new genera and species Taxawa tesnikishii.</title>
        <authorList>
            <person name="Kurbessoian T."/>
            <person name="Stajich J.E."/>
        </authorList>
    </citation>
    <scope>NUCLEOTIDE SEQUENCE</scope>
    <source>
        <strain evidence="2">TK_41</strain>
    </source>
</reference>
<dbReference type="EMBL" id="JAPDRK010000007">
    <property type="protein sequence ID" value="KAJ9610717.1"/>
    <property type="molecule type" value="Genomic_DNA"/>
</dbReference>
<name>A0AA38XCB1_9EURO</name>
<dbReference type="Proteomes" id="UP001172673">
    <property type="component" value="Unassembled WGS sequence"/>
</dbReference>
<gene>
    <name evidence="2" type="ORF">H2200_005494</name>
</gene>